<feature type="region of interest" description="Disordered" evidence="1">
    <location>
        <begin position="1"/>
        <end position="26"/>
    </location>
</feature>
<protein>
    <submittedName>
        <fullName evidence="2">Uncharacterized protein</fullName>
    </submittedName>
</protein>
<gene>
    <name evidence="2" type="ORF">CCACVL1_27329</name>
</gene>
<reference evidence="2 3" key="1">
    <citation type="submission" date="2013-09" db="EMBL/GenBank/DDBJ databases">
        <title>Corchorus capsularis genome sequencing.</title>
        <authorList>
            <person name="Alam M."/>
            <person name="Haque M.S."/>
            <person name="Islam M.S."/>
            <person name="Emdad E.M."/>
            <person name="Islam M.M."/>
            <person name="Ahmed B."/>
            <person name="Halim A."/>
            <person name="Hossen Q.M.M."/>
            <person name="Hossain M.Z."/>
            <person name="Ahmed R."/>
            <person name="Khan M.M."/>
            <person name="Islam R."/>
            <person name="Rashid M.M."/>
            <person name="Khan S.A."/>
            <person name="Rahman M.S."/>
            <person name="Alam M."/>
        </authorList>
    </citation>
    <scope>NUCLEOTIDE SEQUENCE [LARGE SCALE GENOMIC DNA]</scope>
    <source>
        <strain evidence="3">cv. CVL-1</strain>
        <tissue evidence="2">Whole seedling</tissue>
    </source>
</reference>
<name>A0A1R3GB08_COCAP</name>
<accession>A0A1R3GB08</accession>
<dbReference type="Proteomes" id="UP000188268">
    <property type="component" value="Unassembled WGS sequence"/>
</dbReference>
<evidence type="ECO:0000256" key="1">
    <source>
        <dbReference type="SAM" id="MobiDB-lite"/>
    </source>
</evidence>
<proteinExistence type="predicted"/>
<dbReference type="Gramene" id="OMO55256">
    <property type="protein sequence ID" value="OMO55256"/>
    <property type="gene ID" value="CCACVL1_27329"/>
</dbReference>
<dbReference type="AlphaFoldDB" id="A0A1R3GB08"/>
<sequence>MAITTTKMEKKVQDSGIASDLSVSPA</sequence>
<dbReference type="EMBL" id="AWWV01014731">
    <property type="protein sequence ID" value="OMO55256.1"/>
    <property type="molecule type" value="Genomic_DNA"/>
</dbReference>
<comment type="caution">
    <text evidence="2">The sequence shown here is derived from an EMBL/GenBank/DDBJ whole genome shotgun (WGS) entry which is preliminary data.</text>
</comment>
<organism evidence="2 3">
    <name type="scientific">Corchorus capsularis</name>
    <name type="common">Jute</name>
    <dbReference type="NCBI Taxonomy" id="210143"/>
    <lineage>
        <taxon>Eukaryota</taxon>
        <taxon>Viridiplantae</taxon>
        <taxon>Streptophyta</taxon>
        <taxon>Embryophyta</taxon>
        <taxon>Tracheophyta</taxon>
        <taxon>Spermatophyta</taxon>
        <taxon>Magnoliopsida</taxon>
        <taxon>eudicotyledons</taxon>
        <taxon>Gunneridae</taxon>
        <taxon>Pentapetalae</taxon>
        <taxon>rosids</taxon>
        <taxon>malvids</taxon>
        <taxon>Malvales</taxon>
        <taxon>Malvaceae</taxon>
        <taxon>Grewioideae</taxon>
        <taxon>Apeibeae</taxon>
        <taxon>Corchorus</taxon>
    </lineage>
</organism>
<evidence type="ECO:0000313" key="2">
    <source>
        <dbReference type="EMBL" id="OMO55256.1"/>
    </source>
</evidence>
<keyword evidence="3" id="KW-1185">Reference proteome</keyword>
<evidence type="ECO:0000313" key="3">
    <source>
        <dbReference type="Proteomes" id="UP000188268"/>
    </source>
</evidence>